<proteinExistence type="predicted"/>
<dbReference type="Pfam" id="PF11845">
    <property type="entry name" value="Tll0287-like"/>
    <property type="match status" value="1"/>
</dbReference>
<dbReference type="AlphaFoldDB" id="A0A2T1LUX3"/>
<accession>A0A2T1LUX3</accession>
<reference evidence="2 3" key="2">
    <citation type="submission" date="2018-03" db="EMBL/GenBank/DDBJ databases">
        <authorList>
            <person name="Keele B.F."/>
        </authorList>
    </citation>
    <scope>NUCLEOTIDE SEQUENCE [LARGE SCALE GENOMIC DNA]</scope>
    <source>
        <strain evidence="2 3">CCALA 016</strain>
    </source>
</reference>
<evidence type="ECO:0000313" key="3">
    <source>
        <dbReference type="Proteomes" id="UP000239001"/>
    </source>
</evidence>
<dbReference type="OrthoDB" id="456159at2"/>
<dbReference type="PROSITE" id="PS51257">
    <property type="entry name" value="PROKAR_LIPOPROTEIN"/>
    <property type="match status" value="1"/>
</dbReference>
<evidence type="ECO:0000313" key="2">
    <source>
        <dbReference type="EMBL" id="PSF35251.1"/>
    </source>
</evidence>
<dbReference type="InterPro" id="IPR021796">
    <property type="entry name" value="Tll0287-like_dom"/>
</dbReference>
<dbReference type="EMBL" id="PXOH01000021">
    <property type="protein sequence ID" value="PSF35251.1"/>
    <property type="molecule type" value="Genomic_DNA"/>
</dbReference>
<reference evidence="2 3" key="1">
    <citation type="submission" date="2018-03" db="EMBL/GenBank/DDBJ databases">
        <title>The ancient ancestry and fast evolution of plastids.</title>
        <authorList>
            <person name="Moore K.R."/>
            <person name="Magnabosco C."/>
            <person name="Momper L."/>
            <person name="Gold D.A."/>
            <person name="Bosak T."/>
            <person name="Fournier G.P."/>
        </authorList>
    </citation>
    <scope>NUCLEOTIDE SEQUENCE [LARGE SCALE GENOMIC DNA]</scope>
    <source>
        <strain evidence="2 3">CCALA 016</strain>
    </source>
</reference>
<feature type="domain" description="Tll0287-like" evidence="1">
    <location>
        <begin position="59"/>
        <end position="195"/>
    </location>
</feature>
<organism evidence="2 3">
    <name type="scientific">Aphanothece hegewaldii CCALA 016</name>
    <dbReference type="NCBI Taxonomy" id="2107694"/>
    <lineage>
        <taxon>Bacteria</taxon>
        <taxon>Bacillati</taxon>
        <taxon>Cyanobacteriota</taxon>
        <taxon>Cyanophyceae</taxon>
        <taxon>Oscillatoriophycideae</taxon>
        <taxon>Chroococcales</taxon>
        <taxon>Aphanothecaceae</taxon>
        <taxon>Aphanothece</taxon>
    </lineage>
</organism>
<sequence length="198" mass="22363">MKVALKIVSLIAVALSVCWLVIACSGEPKVSQTALFSPDLMADYIYRILKSEREIYGKYVVQRLSETHSIQSSENWERDNALPLPAQVFRMGAELSSQKGSFNYGLISPWNLNENQAPKTEFEQKAMATVLETKLLYKGYQTKDGQKYFSVIYPDKAVTQACVDCHNNHPVHKQRYPDKVFQVGDVMGGILINLPIEE</sequence>
<protein>
    <recommendedName>
        <fullName evidence="1">Tll0287-like domain-containing protein</fullName>
    </recommendedName>
</protein>
<keyword evidence="3" id="KW-1185">Reference proteome</keyword>
<comment type="caution">
    <text evidence="2">The sequence shown here is derived from an EMBL/GenBank/DDBJ whole genome shotgun (WGS) entry which is preliminary data.</text>
</comment>
<evidence type="ECO:0000259" key="1">
    <source>
        <dbReference type="Pfam" id="PF11845"/>
    </source>
</evidence>
<name>A0A2T1LUX3_9CHRO</name>
<gene>
    <name evidence="2" type="ORF">C7H19_16965</name>
</gene>
<dbReference type="Proteomes" id="UP000239001">
    <property type="component" value="Unassembled WGS sequence"/>
</dbReference>
<dbReference type="RefSeq" id="WP_106458111.1">
    <property type="nucleotide sequence ID" value="NZ_PXOH01000021.1"/>
</dbReference>